<dbReference type="PANTHER" id="PTHR34822">
    <property type="entry name" value="GRPB DOMAIN PROTEIN (AFU_ORTHOLOGUE AFUA_1G01530)"/>
    <property type="match status" value="1"/>
</dbReference>
<dbReference type="PANTHER" id="PTHR34822:SF1">
    <property type="entry name" value="GRPB FAMILY PROTEIN"/>
    <property type="match status" value="1"/>
</dbReference>
<evidence type="ECO:0000313" key="2">
    <source>
        <dbReference type="Proteomes" id="UP000611554"/>
    </source>
</evidence>
<name>A0ABQ2RDU7_9ACTN</name>
<dbReference type="Pfam" id="PF04229">
    <property type="entry name" value="GrpB"/>
    <property type="match status" value="1"/>
</dbReference>
<dbReference type="Proteomes" id="UP000611554">
    <property type="component" value="Unassembled WGS sequence"/>
</dbReference>
<dbReference type="InterPro" id="IPR043519">
    <property type="entry name" value="NT_sf"/>
</dbReference>
<evidence type="ECO:0000313" key="1">
    <source>
        <dbReference type="EMBL" id="GGQ27039.1"/>
    </source>
</evidence>
<dbReference type="SUPFAM" id="SSF81301">
    <property type="entry name" value="Nucleotidyltransferase"/>
    <property type="match status" value="1"/>
</dbReference>
<organism evidence="1 2">
    <name type="scientific">Streptosporangium pseudovulgare</name>
    <dbReference type="NCBI Taxonomy" id="35765"/>
    <lineage>
        <taxon>Bacteria</taxon>
        <taxon>Bacillati</taxon>
        <taxon>Actinomycetota</taxon>
        <taxon>Actinomycetes</taxon>
        <taxon>Streptosporangiales</taxon>
        <taxon>Streptosporangiaceae</taxon>
        <taxon>Streptosporangium</taxon>
    </lineage>
</organism>
<keyword evidence="2" id="KW-1185">Reference proteome</keyword>
<accession>A0ABQ2RDU7</accession>
<gene>
    <name evidence="1" type="ORF">GCM10010140_66480</name>
</gene>
<dbReference type="InterPro" id="IPR007344">
    <property type="entry name" value="GrpB/CoaE"/>
</dbReference>
<protein>
    <submittedName>
        <fullName evidence="1">UPF0157 protein</fullName>
    </submittedName>
</protein>
<reference evidence="2" key="1">
    <citation type="journal article" date="2019" name="Int. J. Syst. Evol. Microbiol.">
        <title>The Global Catalogue of Microorganisms (GCM) 10K type strain sequencing project: providing services to taxonomists for standard genome sequencing and annotation.</title>
        <authorList>
            <consortium name="The Broad Institute Genomics Platform"/>
            <consortium name="The Broad Institute Genome Sequencing Center for Infectious Disease"/>
            <person name="Wu L."/>
            <person name="Ma J."/>
        </authorList>
    </citation>
    <scope>NUCLEOTIDE SEQUENCE [LARGE SCALE GENOMIC DNA]</scope>
    <source>
        <strain evidence="2">JCM 3115</strain>
    </source>
</reference>
<dbReference type="Gene3D" id="3.30.460.10">
    <property type="entry name" value="Beta Polymerase, domain 2"/>
    <property type="match status" value="1"/>
</dbReference>
<dbReference type="EMBL" id="BMQJ01000023">
    <property type="protein sequence ID" value="GGQ27039.1"/>
    <property type="molecule type" value="Genomic_DNA"/>
</dbReference>
<sequence length="183" mass="20934">MAEDIELIGGQERRDIKVVSYDEAWPRRFAQERERIIVALGPLARRVDHIGSTAVPGLAAKSIVDIDLSVPNADDEDAYLPQLVAAGYHLRVRQFGHRMVRTQDLAVHVHVCTTDSDWERRHLLFRDWLRHDTADRELYGELKQRLAAHDWPDMNAYAAAKSPIIAEITEHAEAWAHSTQWTP</sequence>
<comment type="caution">
    <text evidence="1">The sequence shown here is derived from an EMBL/GenBank/DDBJ whole genome shotgun (WGS) entry which is preliminary data.</text>
</comment>
<proteinExistence type="predicted"/>